<dbReference type="RefSeq" id="WP_188421468.1">
    <property type="nucleotide sequence ID" value="NZ_BMCK01000002.1"/>
</dbReference>
<dbReference type="Pfam" id="PF01098">
    <property type="entry name" value="FTSW_RODA_SPOVE"/>
    <property type="match status" value="1"/>
</dbReference>
<evidence type="ECO:0000256" key="14">
    <source>
        <dbReference type="ARBA" id="ARBA00032370"/>
    </source>
</evidence>
<feature type="transmembrane region" description="Helical" evidence="22">
    <location>
        <begin position="137"/>
        <end position="156"/>
    </location>
</feature>
<dbReference type="PANTHER" id="PTHR30474:SF2">
    <property type="entry name" value="PEPTIDOGLYCAN GLYCOSYLTRANSFERASE FTSW-RELATED"/>
    <property type="match status" value="1"/>
</dbReference>
<evidence type="ECO:0000256" key="19">
    <source>
        <dbReference type="ARBA" id="ARBA00044770"/>
    </source>
</evidence>
<keyword evidence="7 22" id="KW-0812">Transmembrane</keyword>
<keyword evidence="3" id="KW-1003">Cell membrane</keyword>
<dbReference type="InterPro" id="IPR013437">
    <property type="entry name" value="FtsW"/>
</dbReference>
<keyword evidence="10 22" id="KW-1133">Transmembrane helix</keyword>
<dbReference type="Proteomes" id="UP000630594">
    <property type="component" value="Unassembled WGS sequence"/>
</dbReference>
<evidence type="ECO:0000256" key="17">
    <source>
        <dbReference type="ARBA" id="ARBA00041185"/>
    </source>
</evidence>
<evidence type="ECO:0000256" key="20">
    <source>
        <dbReference type="ARBA" id="ARBA00049902"/>
    </source>
</evidence>
<dbReference type="PANTHER" id="PTHR30474">
    <property type="entry name" value="CELL CYCLE PROTEIN"/>
    <property type="match status" value="1"/>
</dbReference>
<evidence type="ECO:0000256" key="10">
    <source>
        <dbReference type="ARBA" id="ARBA00022989"/>
    </source>
</evidence>
<evidence type="ECO:0000256" key="9">
    <source>
        <dbReference type="ARBA" id="ARBA00022984"/>
    </source>
</evidence>
<evidence type="ECO:0000256" key="15">
    <source>
        <dbReference type="ARBA" id="ARBA00033270"/>
    </source>
</evidence>
<feature type="transmembrane region" description="Helical" evidence="22">
    <location>
        <begin position="168"/>
        <end position="185"/>
    </location>
</feature>
<evidence type="ECO:0000256" key="4">
    <source>
        <dbReference type="ARBA" id="ARBA00022618"/>
    </source>
</evidence>
<evidence type="ECO:0000256" key="16">
    <source>
        <dbReference type="ARBA" id="ARBA00038053"/>
    </source>
</evidence>
<protein>
    <recommendedName>
        <fullName evidence="17">Probable peptidoglycan glycosyltransferase FtsW</fullName>
        <ecNumber evidence="19">2.4.99.28</ecNumber>
    </recommendedName>
    <alternativeName>
        <fullName evidence="18">Cell division protein FtsW</fullName>
    </alternativeName>
    <alternativeName>
        <fullName evidence="15">Cell wall polymerase</fullName>
    </alternativeName>
    <alternativeName>
        <fullName evidence="14">Peptidoglycan polymerase</fullName>
    </alternativeName>
</protein>
<feature type="transmembrane region" description="Helical" evidence="22">
    <location>
        <begin position="364"/>
        <end position="386"/>
    </location>
</feature>
<comment type="subcellular location">
    <subcellularLocation>
        <location evidence="1">Cell membrane</location>
        <topology evidence="1">Multi-pass membrane protein</topology>
    </subcellularLocation>
</comment>
<proteinExistence type="inferred from homology"/>
<comment type="similarity">
    <text evidence="16">Belongs to the SEDS family. FtsW subfamily.</text>
</comment>
<name>A0ABQ1Q894_9ACTN</name>
<comment type="function">
    <text evidence="21">Peptidoglycan polymerase that is essential for cell division.</text>
</comment>
<feature type="transmembrane region" description="Helical" evidence="22">
    <location>
        <begin position="74"/>
        <end position="92"/>
    </location>
</feature>
<dbReference type="NCBIfam" id="TIGR02614">
    <property type="entry name" value="ftsW"/>
    <property type="match status" value="1"/>
</dbReference>
<keyword evidence="6" id="KW-0808">Transferase</keyword>
<evidence type="ECO:0000256" key="3">
    <source>
        <dbReference type="ARBA" id="ARBA00022475"/>
    </source>
</evidence>
<dbReference type="EC" id="2.4.99.28" evidence="19"/>
<evidence type="ECO:0000256" key="7">
    <source>
        <dbReference type="ARBA" id="ARBA00022692"/>
    </source>
</evidence>
<evidence type="ECO:0000313" key="23">
    <source>
        <dbReference type="EMBL" id="GGD18740.1"/>
    </source>
</evidence>
<feature type="transmembrane region" description="Helical" evidence="22">
    <location>
        <begin position="334"/>
        <end position="358"/>
    </location>
</feature>
<evidence type="ECO:0000256" key="22">
    <source>
        <dbReference type="SAM" id="Phobius"/>
    </source>
</evidence>
<sequence length="416" mass="44266">MATVSQEGDASGLRVRESVTARVRAALDHPLSSYYLLLGASSLLLVIGLIMVTSSSSVFAYRTSGDSYSIVKRQLMWVVIALPLAWGATRVPVALVRKVAWLGFFLAVALLALVRIPGLGVEVNGNTNWLALGPVTMQPSEVAKFALVIWAAHMFAKKEHLLHQTSHLLIPVVPGIGLVTGLVVLGHDLGTALVFGGILMALLWVVGLDWRYFVFGFTGLVALAFLAASTSLERKERLTSFVDPLQHYHDNGWQPSHGLFALASGGWLGNGIGDSTQKWGDLPEAHTDFIFAVLGEELGLVGTVLVVALFGVIAFAGVRLALQTEEPFVRYASFGVVAWLLGQMIINVGMVLAVLPVIGIPLPLISYGGSALVPSLVALGLLVGFARREPEAAELLEARRTRTSGVSAPSTSSVTS</sequence>
<evidence type="ECO:0000256" key="21">
    <source>
        <dbReference type="ARBA" id="ARBA00049966"/>
    </source>
</evidence>
<comment type="caution">
    <text evidence="23">The sequence shown here is derived from an EMBL/GenBank/DDBJ whole genome shotgun (WGS) entry which is preliminary data.</text>
</comment>
<accession>A0ABQ1Q894</accession>
<keyword evidence="8" id="KW-0133">Cell shape</keyword>
<feature type="transmembrane region" description="Helical" evidence="22">
    <location>
        <begin position="298"/>
        <end position="322"/>
    </location>
</feature>
<evidence type="ECO:0000313" key="24">
    <source>
        <dbReference type="Proteomes" id="UP000630594"/>
    </source>
</evidence>
<comment type="pathway">
    <text evidence="2">Cell wall biogenesis; peptidoglycan biosynthesis.</text>
</comment>
<evidence type="ECO:0000256" key="18">
    <source>
        <dbReference type="ARBA" id="ARBA00041418"/>
    </source>
</evidence>
<dbReference type="InterPro" id="IPR001182">
    <property type="entry name" value="FtsW/RodA"/>
</dbReference>
<evidence type="ECO:0000256" key="6">
    <source>
        <dbReference type="ARBA" id="ARBA00022679"/>
    </source>
</evidence>
<evidence type="ECO:0000256" key="8">
    <source>
        <dbReference type="ARBA" id="ARBA00022960"/>
    </source>
</evidence>
<organism evidence="23 24">
    <name type="scientific">Nocardioides daphniae</name>
    <dbReference type="NCBI Taxonomy" id="402297"/>
    <lineage>
        <taxon>Bacteria</taxon>
        <taxon>Bacillati</taxon>
        <taxon>Actinomycetota</taxon>
        <taxon>Actinomycetes</taxon>
        <taxon>Propionibacteriales</taxon>
        <taxon>Nocardioidaceae</taxon>
        <taxon>Nocardioides</taxon>
    </lineage>
</organism>
<keyword evidence="11 22" id="KW-0472">Membrane</keyword>
<evidence type="ECO:0000256" key="2">
    <source>
        <dbReference type="ARBA" id="ARBA00004752"/>
    </source>
</evidence>
<keyword evidence="12" id="KW-0131">Cell cycle</keyword>
<evidence type="ECO:0000256" key="1">
    <source>
        <dbReference type="ARBA" id="ARBA00004651"/>
    </source>
</evidence>
<feature type="transmembrane region" description="Helical" evidence="22">
    <location>
        <begin position="34"/>
        <end position="54"/>
    </location>
</feature>
<gene>
    <name evidence="23" type="ORF">GCM10007231_17360</name>
</gene>
<keyword evidence="5" id="KW-0328">Glycosyltransferase</keyword>
<comment type="catalytic activity">
    <reaction evidence="20">
        <text>[GlcNAc-(1-&gt;4)-Mur2Ac(oyl-L-Ala-gamma-D-Glu-L-Lys-D-Ala-D-Ala)](n)-di-trans,octa-cis-undecaprenyl diphosphate + beta-D-GlcNAc-(1-&gt;4)-Mur2Ac(oyl-L-Ala-gamma-D-Glu-L-Lys-D-Ala-D-Ala)-di-trans,octa-cis-undecaprenyl diphosphate = [GlcNAc-(1-&gt;4)-Mur2Ac(oyl-L-Ala-gamma-D-Glu-L-Lys-D-Ala-D-Ala)](n+1)-di-trans,octa-cis-undecaprenyl diphosphate + di-trans,octa-cis-undecaprenyl diphosphate + H(+)</text>
        <dbReference type="Rhea" id="RHEA:23708"/>
        <dbReference type="Rhea" id="RHEA-COMP:9602"/>
        <dbReference type="Rhea" id="RHEA-COMP:9603"/>
        <dbReference type="ChEBI" id="CHEBI:15378"/>
        <dbReference type="ChEBI" id="CHEBI:58405"/>
        <dbReference type="ChEBI" id="CHEBI:60033"/>
        <dbReference type="ChEBI" id="CHEBI:78435"/>
        <dbReference type="EC" id="2.4.99.28"/>
    </reaction>
</comment>
<dbReference type="GO" id="GO:0051301">
    <property type="term" value="P:cell division"/>
    <property type="evidence" value="ECO:0007669"/>
    <property type="project" value="UniProtKB-KW"/>
</dbReference>
<evidence type="ECO:0000256" key="5">
    <source>
        <dbReference type="ARBA" id="ARBA00022676"/>
    </source>
</evidence>
<keyword evidence="9" id="KW-0573">Peptidoglycan synthesis</keyword>
<feature type="transmembrane region" description="Helical" evidence="22">
    <location>
        <begin position="191"/>
        <end position="208"/>
    </location>
</feature>
<evidence type="ECO:0000256" key="13">
    <source>
        <dbReference type="ARBA" id="ARBA00023316"/>
    </source>
</evidence>
<keyword evidence="13" id="KW-0961">Cell wall biogenesis/degradation</keyword>
<keyword evidence="24" id="KW-1185">Reference proteome</keyword>
<evidence type="ECO:0000256" key="11">
    <source>
        <dbReference type="ARBA" id="ARBA00023136"/>
    </source>
</evidence>
<feature type="transmembrane region" description="Helical" evidence="22">
    <location>
        <begin position="99"/>
        <end position="117"/>
    </location>
</feature>
<keyword evidence="4 23" id="KW-0132">Cell division</keyword>
<feature type="transmembrane region" description="Helical" evidence="22">
    <location>
        <begin position="213"/>
        <end position="232"/>
    </location>
</feature>
<dbReference type="EMBL" id="BMCK01000002">
    <property type="protein sequence ID" value="GGD18740.1"/>
    <property type="molecule type" value="Genomic_DNA"/>
</dbReference>
<evidence type="ECO:0000256" key="12">
    <source>
        <dbReference type="ARBA" id="ARBA00023306"/>
    </source>
</evidence>
<reference evidence="24" key="1">
    <citation type="journal article" date="2019" name="Int. J. Syst. Evol. Microbiol.">
        <title>The Global Catalogue of Microorganisms (GCM) 10K type strain sequencing project: providing services to taxonomists for standard genome sequencing and annotation.</title>
        <authorList>
            <consortium name="The Broad Institute Genomics Platform"/>
            <consortium name="The Broad Institute Genome Sequencing Center for Infectious Disease"/>
            <person name="Wu L."/>
            <person name="Ma J."/>
        </authorList>
    </citation>
    <scope>NUCLEOTIDE SEQUENCE [LARGE SCALE GENOMIC DNA]</scope>
    <source>
        <strain evidence="24">CCM 7403</strain>
    </source>
</reference>